<evidence type="ECO:0000313" key="3">
    <source>
        <dbReference type="Proteomes" id="UP000254869"/>
    </source>
</evidence>
<gene>
    <name evidence="2" type="ORF">DFR76_103493</name>
</gene>
<feature type="domain" description="Fe2OG dioxygenase" evidence="1">
    <location>
        <begin position="176"/>
        <end position="274"/>
    </location>
</feature>
<dbReference type="PANTHER" id="PTHR31212:SF4">
    <property type="entry name" value="ALPHA-KETOGLUTARATE-DEPENDENT DIOXYGENASE ALKB HOMOLOG 3"/>
    <property type="match status" value="1"/>
</dbReference>
<evidence type="ECO:0000259" key="1">
    <source>
        <dbReference type="PROSITE" id="PS51471"/>
    </source>
</evidence>
<dbReference type="Gene3D" id="2.60.120.590">
    <property type="entry name" value="Alpha-ketoglutarate-dependent dioxygenase AlkB-like"/>
    <property type="match status" value="1"/>
</dbReference>
<keyword evidence="2" id="KW-0560">Oxidoreductase</keyword>
<dbReference type="InterPro" id="IPR027450">
    <property type="entry name" value="AlkB-like"/>
</dbReference>
<dbReference type="EMBL" id="QQBC01000003">
    <property type="protein sequence ID" value="RDI67422.1"/>
    <property type="molecule type" value="Genomic_DNA"/>
</dbReference>
<dbReference type="STRING" id="1210086.GCA_001613105_04403"/>
<comment type="caution">
    <text evidence="2">The sequence shown here is derived from an EMBL/GenBank/DDBJ whole genome shotgun (WGS) entry which is preliminary data.</text>
</comment>
<dbReference type="Proteomes" id="UP000254869">
    <property type="component" value="Unassembled WGS sequence"/>
</dbReference>
<dbReference type="InterPro" id="IPR005123">
    <property type="entry name" value="Oxoglu/Fe-dep_dioxygenase_dom"/>
</dbReference>
<dbReference type="FunFam" id="2.60.120.590:FF:000011">
    <property type="entry name" value="Alpha-ketoglutarate-dependent dioxygenase AlkB"/>
    <property type="match status" value="1"/>
</dbReference>
<keyword evidence="3" id="KW-1185">Reference proteome</keyword>
<organism evidence="2 3">
    <name type="scientific">Nocardia pseudobrasiliensis</name>
    <dbReference type="NCBI Taxonomy" id="45979"/>
    <lineage>
        <taxon>Bacteria</taxon>
        <taxon>Bacillati</taxon>
        <taxon>Actinomycetota</taxon>
        <taxon>Actinomycetes</taxon>
        <taxon>Mycobacteriales</taxon>
        <taxon>Nocardiaceae</taxon>
        <taxon>Nocardia</taxon>
    </lineage>
</organism>
<dbReference type="PANTHER" id="PTHR31212">
    <property type="entry name" value="ALPHA-KETOGLUTARATE-DEPENDENT DIOXYGENASE ALKB HOMOLOG 3"/>
    <property type="match status" value="1"/>
</dbReference>
<dbReference type="GO" id="GO:0051213">
    <property type="term" value="F:dioxygenase activity"/>
    <property type="evidence" value="ECO:0007669"/>
    <property type="project" value="UniProtKB-KW"/>
</dbReference>
<protein>
    <submittedName>
        <fullName evidence="2">DNA-N1-methyladenine dioxygenase</fullName>
    </submittedName>
</protein>
<dbReference type="SUPFAM" id="SSF51197">
    <property type="entry name" value="Clavaminate synthase-like"/>
    <property type="match status" value="1"/>
</dbReference>
<dbReference type="InterPro" id="IPR037151">
    <property type="entry name" value="AlkB-like_sf"/>
</dbReference>
<dbReference type="PROSITE" id="PS51471">
    <property type="entry name" value="FE2OG_OXY"/>
    <property type="match status" value="1"/>
</dbReference>
<accession>A0A370I9L2</accession>
<dbReference type="AlphaFoldDB" id="A0A370I9L2"/>
<dbReference type="GO" id="GO:0006307">
    <property type="term" value="P:DNA alkylation repair"/>
    <property type="evidence" value="ECO:0007669"/>
    <property type="project" value="InterPro"/>
</dbReference>
<dbReference type="InterPro" id="IPR032854">
    <property type="entry name" value="ALKBH3"/>
</dbReference>
<name>A0A370I9L2_9NOCA</name>
<proteinExistence type="predicted"/>
<keyword evidence="2" id="KW-0223">Dioxygenase</keyword>
<sequence>MAAYAAPESGGLWEQIFPELRELSPGKHAVGRPLAVLVAVGRVEEQNPGVGKERARLNICSKARKFGRMSIPLQGSLLDGFGDMELGALREARRTELGDGAWVDVLPGWLRGADVLFERLAVGVPWRADRRQMYDRMVNVPRLLRFYGEGEALPDPVLDQARDALSAHYDAELGEPFRTAGLCYYRDGNDSVAWHGDTGGRGATDDTMVAIVSVGAARALLLRPRGGGASIRYQLGHGDLIVMGGSCQRTWEHAVPKTQRPVGPRISIQFRPYNVH</sequence>
<evidence type="ECO:0000313" key="2">
    <source>
        <dbReference type="EMBL" id="RDI67422.1"/>
    </source>
</evidence>
<reference evidence="2 3" key="1">
    <citation type="submission" date="2018-07" db="EMBL/GenBank/DDBJ databases">
        <title>Genomic Encyclopedia of Type Strains, Phase IV (KMG-IV): sequencing the most valuable type-strain genomes for metagenomic binning, comparative biology and taxonomic classification.</title>
        <authorList>
            <person name="Goeker M."/>
        </authorList>
    </citation>
    <scope>NUCLEOTIDE SEQUENCE [LARGE SCALE GENOMIC DNA]</scope>
    <source>
        <strain evidence="2 3">DSM 44290</strain>
    </source>
</reference>
<dbReference type="Pfam" id="PF13532">
    <property type="entry name" value="2OG-FeII_Oxy_2"/>
    <property type="match status" value="1"/>
</dbReference>